<dbReference type="EC" id="3.2.1.1" evidence="2"/>
<dbReference type="GO" id="GO:0004180">
    <property type="term" value="F:carboxypeptidase activity"/>
    <property type="evidence" value="ECO:0007669"/>
    <property type="project" value="UniProtKB-KW"/>
</dbReference>
<evidence type="ECO:0000256" key="3">
    <source>
        <dbReference type="ARBA" id="ARBA00022729"/>
    </source>
</evidence>
<protein>
    <recommendedName>
        <fullName evidence="2">alpha-amylase</fullName>
        <ecNumber evidence="2">3.2.1.1</ecNumber>
    </recommendedName>
    <alternativeName>
        <fullName evidence="4">1,4-alpha-D-glucan glucanohydrolase</fullName>
    </alternativeName>
</protein>
<evidence type="ECO:0000313" key="6">
    <source>
        <dbReference type="EMBL" id="QIS43894.1"/>
    </source>
</evidence>
<dbReference type="Gene3D" id="2.60.40.2700">
    <property type="match status" value="1"/>
</dbReference>
<dbReference type="PROSITE" id="PS51318">
    <property type="entry name" value="TAT"/>
    <property type="match status" value="1"/>
</dbReference>
<dbReference type="Gene3D" id="2.60.40.10">
    <property type="entry name" value="Immunoglobulins"/>
    <property type="match status" value="1"/>
</dbReference>
<dbReference type="GO" id="GO:0004556">
    <property type="term" value="F:alpha-amylase activity"/>
    <property type="evidence" value="ECO:0007669"/>
    <property type="project" value="UniProtKB-EC"/>
</dbReference>
<evidence type="ECO:0000313" key="7">
    <source>
        <dbReference type="Proteomes" id="UP000503164"/>
    </source>
</evidence>
<sequence length="558" mass="57618">MPLARRRALVGLVSLALVASAQAGLAAGASAATTTRMSAPTAAVALGTITSSVPTITGDVKVGSVLTARPGAWSTALFDYVWFADDVRIPGATGWTYSPVAADVGTRLTVTVTGRDVGYAPASRTSGRTPAVVAATAEPPARATGTVVGSVHLDSVAPGNLIESGDVSAWRTGTGTDESELDPIVDGRFRIDGVLPGEYRLSASVTVDGVDIRQYYGEVDGVVGGRTFTVEADGTVRLDVVLKRTATISGSAVLGDGTPARGSTVEAYRVRGGLAGSTLTDDAGRFSLAGLLPGQYEVRISAPFANPQGFIGEWYGDTDERDRATRITVGWGQEVTGIDAELTLGSRLTGVVRAPDDSPYRGAHVSLVPEAAALLGADPGTGRPVGTDDSGRFSHATITPGRYYVHVSTTRDSAPSYADQWVGGTGSLATATVLTARRGVDLPAVDVRLAVTASVTATLTGTPALGTMDGVEVELLRDGVVRHRAFVLGGSTGFMASVDPGTYRVRVTSQKDYVDTVRWWDRGTGADRSELVVRAGRDSRIAVTWAPAAATARAGQPG</sequence>
<dbReference type="AlphaFoldDB" id="A0AAE6XNW7"/>
<dbReference type="Pfam" id="PF13620">
    <property type="entry name" value="CarboxypepD_reg"/>
    <property type="match status" value="1"/>
</dbReference>
<feature type="chain" id="PRO_5042252979" description="alpha-amylase" evidence="5">
    <location>
        <begin position="24"/>
        <end position="558"/>
    </location>
</feature>
<evidence type="ECO:0000256" key="1">
    <source>
        <dbReference type="ARBA" id="ARBA00000548"/>
    </source>
</evidence>
<keyword evidence="6" id="KW-0378">Hydrolase</keyword>
<dbReference type="GO" id="GO:0005975">
    <property type="term" value="P:carbohydrate metabolic process"/>
    <property type="evidence" value="ECO:0007669"/>
    <property type="project" value="UniProtKB-ARBA"/>
</dbReference>
<keyword evidence="3 5" id="KW-0732">Signal</keyword>
<dbReference type="InterPro" id="IPR051417">
    <property type="entry name" value="SDr/BOS_complex"/>
</dbReference>
<evidence type="ECO:0000256" key="2">
    <source>
        <dbReference type="ARBA" id="ARBA00012595"/>
    </source>
</evidence>
<proteinExistence type="predicted"/>
<keyword evidence="6" id="KW-0121">Carboxypeptidase</keyword>
<keyword evidence="6" id="KW-0645">Protease</keyword>
<dbReference type="Proteomes" id="UP000503164">
    <property type="component" value="Chromosome"/>
</dbReference>
<keyword evidence="7" id="KW-1185">Reference proteome</keyword>
<name>A0AAE6XNW7_9MICO</name>
<dbReference type="RefSeq" id="WP_167441149.1">
    <property type="nucleotide sequence ID" value="NZ_CP048049.1"/>
</dbReference>
<dbReference type="InterPro" id="IPR006311">
    <property type="entry name" value="TAT_signal"/>
</dbReference>
<comment type="catalytic activity">
    <reaction evidence="1">
        <text>Endohydrolysis of (1-&gt;4)-alpha-D-glucosidic linkages in polysaccharides containing three or more (1-&gt;4)-alpha-linked D-glucose units.</text>
        <dbReference type="EC" id="3.2.1.1"/>
    </reaction>
</comment>
<evidence type="ECO:0000256" key="5">
    <source>
        <dbReference type="SAM" id="SignalP"/>
    </source>
</evidence>
<accession>A0AAE6XNW7</accession>
<dbReference type="PANTHER" id="PTHR23303:SF14">
    <property type="entry name" value="BOS COMPLEX SUBUNIT NOMO1-RELATED"/>
    <property type="match status" value="1"/>
</dbReference>
<reference evidence="6 7" key="1">
    <citation type="journal article" date="2020" name="Mol. Plant Pathol.">
        <title>Plasmid composition and the chpG gene determine the virulence level of Clavibacter capsici natural isolates in pepper.</title>
        <authorList>
            <person name="Hwang I.S."/>
            <person name="Lee H.M."/>
            <person name="Oh E.J."/>
            <person name="Lee S."/>
            <person name="Heu S."/>
            <person name="Oh C.S."/>
        </authorList>
    </citation>
    <scope>NUCLEOTIDE SEQUENCE [LARGE SCALE GENOMIC DNA]</scope>
    <source>
        <strain evidence="6 7">1101</strain>
    </source>
</reference>
<dbReference type="SUPFAM" id="SSF49452">
    <property type="entry name" value="Starch-binding domain-like"/>
    <property type="match status" value="2"/>
</dbReference>
<feature type="signal peptide" evidence="5">
    <location>
        <begin position="1"/>
        <end position="23"/>
    </location>
</feature>
<dbReference type="GO" id="GO:0030246">
    <property type="term" value="F:carbohydrate binding"/>
    <property type="evidence" value="ECO:0007669"/>
    <property type="project" value="InterPro"/>
</dbReference>
<dbReference type="InterPro" id="IPR013784">
    <property type="entry name" value="Carb-bd-like_fold"/>
</dbReference>
<organism evidence="6 7">
    <name type="scientific">Clavibacter capsici</name>
    <dbReference type="NCBI Taxonomy" id="1874630"/>
    <lineage>
        <taxon>Bacteria</taxon>
        <taxon>Bacillati</taxon>
        <taxon>Actinomycetota</taxon>
        <taxon>Actinomycetes</taxon>
        <taxon>Micrococcales</taxon>
        <taxon>Microbacteriaceae</taxon>
        <taxon>Clavibacter</taxon>
    </lineage>
</organism>
<dbReference type="EMBL" id="CP048049">
    <property type="protein sequence ID" value="QIS43894.1"/>
    <property type="molecule type" value="Genomic_DNA"/>
</dbReference>
<gene>
    <name evidence="6" type="ORF">GW570_01665</name>
</gene>
<dbReference type="InterPro" id="IPR013783">
    <property type="entry name" value="Ig-like_fold"/>
</dbReference>
<dbReference type="PANTHER" id="PTHR23303">
    <property type="entry name" value="CARBOXYPEPTIDASE REGULATORY REGION-CONTAINING"/>
    <property type="match status" value="1"/>
</dbReference>
<evidence type="ECO:0000256" key="4">
    <source>
        <dbReference type="ARBA" id="ARBA00030238"/>
    </source>
</evidence>